<dbReference type="EMBL" id="JAODUO010000673">
    <property type="protein sequence ID" value="KAK2176263.1"/>
    <property type="molecule type" value="Genomic_DNA"/>
</dbReference>
<keyword evidence="3" id="KW-1185">Reference proteome</keyword>
<organism evidence="2 3">
    <name type="scientific">Ridgeia piscesae</name>
    <name type="common">Tubeworm</name>
    <dbReference type="NCBI Taxonomy" id="27915"/>
    <lineage>
        <taxon>Eukaryota</taxon>
        <taxon>Metazoa</taxon>
        <taxon>Spiralia</taxon>
        <taxon>Lophotrochozoa</taxon>
        <taxon>Annelida</taxon>
        <taxon>Polychaeta</taxon>
        <taxon>Sedentaria</taxon>
        <taxon>Canalipalpata</taxon>
        <taxon>Sabellida</taxon>
        <taxon>Siboglinidae</taxon>
        <taxon>Ridgeia</taxon>
    </lineage>
</organism>
<accession>A0AAD9KT43</accession>
<dbReference type="AlphaFoldDB" id="A0AAD9KT43"/>
<evidence type="ECO:0000313" key="3">
    <source>
        <dbReference type="Proteomes" id="UP001209878"/>
    </source>
</evidence>
<dbReference type="InterPro" id="IPR011990">
    <property type="entry name" value="TPR-like_helical_dom_sf"/>
</dbReference>
<name>A0AAD9KT43_RIDPI</name>
<dbReference type="PROSITE" id="PS50005">
    <property type="entry name" value="TPR"/>
    <property type="match status" value="1"/>
</dbReference>
<sequence>MTDICEQLSVQDRQPALDYMTRTFSDDHDRGWLLACLAMFFHMDASKPGYEQWQQELLKKVEGNYLKAIKCGGEDNIQIMMDYAWFLLHIHRCDEAIPILKEIIAREDDLPVELSGYSEGVNHLIADKNLLNEIDKHGTITAPTVAIAYYVLVSIYCDTDRETEGVDLLPAFKRFCSKLLMERELDPMKLSHTFSLLGYTYQAMSKYTEAGQAFRRAADLRLAAQ</sequence>
<evidence type="ECO:0000313" key="2">
    <source>
        <dbReference type="EMBL" id="KAK2176263.1"/>
    </source>
</evidence>
<dbReference type="Proteomes" id="UP001209878">
    <property type="component" value="Unassembled WGS sequence"/>
</dbReference>
<dbReference type="Gene3D" id="1.25.40.10">
    <property type="entry name" value="Tetratricopeptide repeat domain"/>
    <property type="match status" value="1"/>
</dbReference>
<dbReference type="SUPFAM" id="SSF48452">
    <property type="entry name" value="TPR-like"/>
    <property type="match status" value="1"/>
</dbReference>
<keyword evidence="1" id="KW-0802">TPR repeat</keyword>
<reference evidence="2" key="1">
    <citation type="journal article" date="2023" name="Mol. Biol. Evol.">
        <title>Third-Generation Sequencing Reveals the Adaptive Role of the Epigenome in Three Deep-Sea Polychaetes.</title>
        <authorList>
            <person name="Perez M."/>
            <person name="Aroh O."/>
            <person name="Sun Y."/>
            <person name="Lan Y."/>
            <person name="Juniper S.K."/>
            <person name="Young C.R."/>
            <person name="Angers B."/>
            <person name="Qian P.Y."/>
        </authorList>
    </citation>
    <scope>NUCLEOTIDE SEQUENCE</scope>
    <source>
        <strain evidence="2">R07B-5</strain>
    </source>
</reference>
<proteinExistence type="predicted"/>
<protein>
    <submittedName>
        <fullName evidence="2">Uncharacterized protein</fullName>
    </submittedName>
</protein>
<dbReference type="InterPro" id="IPR019734">
    <property type="entry name" value="TPR_rpt"/>
</dbReference>
<feature type="repeat" description="TPR" evidence="1">
    <location>
        <begin position="191"/>
        <end position="224"/>
    </location>
</feature>
<comment type="caution">
    <text evidence="2">The sequence shown here is derived from an EMBL/GenBank/DDBJ whole genome shotgun (WGS) entry which is preliminary data.</text>
</comment>
<evidence type="ECO:0000256" key="1">
    <source>
        <dbReference type="PROSITE-ProRule" id="PRU00339"/>
    </source>
</evidence>
<gene>
    <name evidence="2" type="ORF">NP493_669g01018</name>
</gene>